<sequence length="65" mass="6961">MSAGLALLLLLTLPSVEAAPSTGTVQIAILLADFNDATYDNDHDSDWFEALAFGSSDSMADYYDE</sequence>
<feature type="non-terminal residue" evidence="1">
    <location>
        <position position="65"/>
    </location>
</feature>
<organism evidence="1">
    <name type="scientific">marine metagenome</name>
    <dbReference type="NCBI Taxonomy" id="408172"/>
    <lineage>
        <taxon>unclassified sequences</taxon>
        <taxon>metagenomes</taxon>
        <taxon>ecological metagenomes</taxon>
    </lineage>
</organism>
<accession>A0A382C812</accession>
<dbReference type="EMBL" id="UINC01032926">
    <property type="protein sequence ID" value="SVB21393.1"/>
    <property type="molecule type" value="Genomic_DNA"/>
</dbReference>
<gene>
    <name evidence="1" type="ORF">METZ01_LOCUS174247</name>
</gene>
<protein>
    <submittedName>
        <fullName evidence="1">Uncharacterized protein</fullName>
    </submittedName>
</protein>
<proteinExistence type="predicted"/>
<reference evidence="1" key="1">
    <citation type="submission" date="2018-05" db="EMBL/GenBank/DDBJ databases">
        <authorList>
            <person name="Lanie J.A."/>
            <person name="Ng W.-L."/>
            <person name="Kazmierczak K.M."/>
            <person name="Andrzejewski T.M."/>
            <person name="Davidsen T.M."/>
            <person name="Wayne K.J."/>
            <person name="Tettelin H."/>
            <person name="Glass J.I."/>
            <person name="Rusch D."/>
            <person name="Podicherti R."/>
            <person name="Tsui H.-C.T."/>
            <person name="Winkler M.E."/>
        </authorList>
    </citation>
    <scope>NUCLEOTIDE SEQUENCE</scope>
</reference>
<dbReference type="AlphaFoldDB" id="A0A382C812"/>
<name>A0A382C812_9ZZZZ</name>
<evidence type="ECO:0000313" key="1">
    <source>
        <dbReference type="EMBL" id="SVB21393.1"/>
    </source>
</evidence>